<organism evidence="1 2">
    <name type="scientific">Pseudovirgaria hyperparasitica</name>
    <dbReference type="NCBI Taxonomy" id="470096"/>
    <lineage>
        <taxon>Eukaryota</taxon>
        <taxon>Fungi</taxon>
        <taxon>Dikarya</taxon>
        <taxon>Ascomycota</taxon>
        <taxon>Pezizomycotina</taxon>
        <taxon>Dothideomycetes</taxon>
        <taxon>Dothideomycetes incertae sedis</taxon>
        <taxon>Acrospermales</taxon>
        <taxon>Acrospermaceae</taxon>
        <taxon>Pseudovirgaria</taxon>
    </lineage>
</organism>
<reference evidence="1" key="1">
    <citation type="journal article" date="2020" name="Stud. Mycol.">
        <title>101 Dothideomycetes genomes: a test case for predicting lifestyles and emergence of pathogens.</title>
        <authorList>
            <person name="Haridas S."/>
            <person name="Albert R."/>
            <person name="Binder M."/>
            <person name="Bloem J."/>
            <person name="Labutti K."/>
            <person name="Salamov A."/>
            <person name="Andreopoulos B."/>
            <person name="Baker S."/>
            <person name="Barry K."/>
            <person name="Bills G."/>
            <person name="Bluhm B."/>
            <person name="Cannon C."/>
            <person name="Castanera R."/>
            <person name="Culley D."/>
            <person name="Daum C."/>
            <person name="Ezra D."/>
            <person name="Gonzalez J."/>
            <person name="Henrissat B."/>
            <person name="Kuo A."/>
            <person name="Liang C."/>
            <person name="Lipzen A."/>
            <person name="Lutzoni F."/>
            <person name="Magnuson J."/>
            <person name="Mondo S."/>
            <person name="Nolan M."/>
            <person name="Ohm R."/>
            <person name="Pangilinan J."/>
            <person name="Park H.-J."/>
            <person name="Ramirez L."/>
            <person name="Alfaro M."/>
            <person name="Sun H."/>
            <person name="Tritt A."/>
            <person name="Yoshinaga Y."/>
            <person name="Zwiers L.-H."/>
            <person name="Turgeon B."/>
            <person name="Goodwin S."/>
            <person name="Spatafora J."/>
            <person name="Crous P."/>
            <person name="Grigoriev I."/>
        </authorList>
    </citation>
    <scope>NUCLEOTIDE SEQUENCE</scope>
    <source>
        <strain evidence="1">CBS 121739</strain>
    </source>
</reference>
<gene>
    <name evidence="1" type="ORF">EJ05DRAFT_518861</name>
</gene>
<dbReference type="OrthoDB" id="2922289at2759"/>
<dbReference type="Proteomes" id="UP000799437">
    <property type="component" value="Unassembled WGS sequence"/>
</dbReference>
<proteinExistence type="predicted"/>
<name>A0A6A6W566_9PEZI</name>
<evidence type="ECO:0008006" key="3">
    <source>
        <dbReference type="Google" id="ProtNLM"/>
    </source>
</evidence>
<evidence type="ECO:0000313" key="2">
    <source>
        <dbReference type="Proteomes" id="UP000799437"/>
    </source>
</evidence>
<dbReference type="AlphaFoldDB" id="A0A6A6W566"/>
<keyword evidence="2" id="KW-1185">Reference proteome</keyword>
<accession>A0A6A6W566</accession>
<dbReference type="PANTHER" id="PTHR40788">
    <property type="entry name" value="CLR5 DOMAIN-CONTAINING PROTEIN-RELATED"/>
    <property type="match status" value="1"/>
</dbReference>
<dbReference type="PANTHER" id="PTHR40788:SF1">
    <property type="entry name" value="IPA PROTEIN"/>
    <property type="match status" value="1"/>
</dbReference>
<protein>
    <recommendedName>
        <fullName evidence="3">Ipa protein</fullName>
    </recommendedName>
</protein>
<dbReference type="GeneID" id="54489765"/>
<sequence>MQSSALAFTVKELHHDLTQRYRIHGARVKELWQQFDSSQRTNVFRAGAANGDVLQHPRDRSLGDAYKMIPELNIQDISTDASFLLNILEHRATTELTHQYASGPNGQIGDHRHILNAIDKQGLRHAQARALENCFAMFMVEEKYGSFFNVPSQHRREVLAKISLAIESMVCVPQDVGELILNRQMYTLQTLVILIDDILESSATRNTKSCAKKSSQPATAALEKMALKDRPQKLSVPDLVMAASDQKASLHEYLSLLRNEPVVLTHAVSVSFFARPELVADEKGRRLPAHTDRHISAAVMDAVVGAVADAAIWDYIYELVQLLSSSVDKVHRAVVLQELSNVCHLEFTRAQSCLKRRLATCSGSKWFKRISNATTHGNAKITTKTQPEQLTRLDPQLHYLLRLCDQSLTPIQAIEWIQKLDALHRAHPMERESLVEHETDALAQLAVIVAFIRDLSPVFSMPSVSRKKGLLFVSRENALEEELGRLKHELDLGEFAVPIDNLLEPDMARSALKALNAFVIQNAGSRLGSLFQDMLQDSLQDLKNQYEHFKDKMEKGQTPAVPPVQKPSQAEVVEQRKVKEKTRPASVSVFDISGPKIEETAETVPAPKPIKVKPATAELFSTLLDPSIQGASITWIGLQSALSELRFSIKPKFGSVFALYPPEDMNANRSLTVHRQHTSKIEGHKLHIFRKRFQKVFGWTKDTFVVD</sequence>
<dbReference type="EMBL" id="ML996576">
    <property type="protein sequence ID" value="KAF2756201.1"/>
    <property type="molecule type" value="Genomic_DNA"/>
</dbReference>
<evidence type="ECO:0000313" key="1">
    <source>
        <dbReference type="EMBL" id="KAF2756201.1"/>
    </source>
</evidence>
<dbReference type="RefSeq" id="XP_033598652.1">
    <property type="nucleotide sequence ID" value="XM_033748711.1"/>
</dbReference>